<evidence type="ECO:0000256" key="1">
    <source>
        <dbReference type="SAM" id="MobiDB-lite"/>
    </source>
</evidence>
<protein>
    <submittedName>
        <fullName evidence="3">Chaperone protein dnaJ 49</fullName>
    </submittedName>
</protein>
<feature type="region of interest" description="Disordered" evidence="1">
    <location>
        <begin position="651"/>
        <end position="701"/>
    </location>
</feature>
<dbReference type="InterPro" id="IPR024593">
    <property type="entry name" value="DUF3444"/>
</dbReference>
<sequence>MECNKEEAIRAKCIAESRMQNKDFEGARKIALKAQNLFPDLESISQILAVCNVHCAAGTKFGCEVDWYSVLQVELMANESTIKKQYRKLALLLHPDKNKFIGAEDAFHLVGDAYKILSDPAKRSLHDVRRRANFNRVSINQPVQQPYRTSAKKQPGPGVSAFSGFNKDPKPEVSSIQTFWTICPSCSVRFQYYQDVMNKQVRCHKCFNRFVAYDLKTQSVPSAGNFGQPGNNTSFSSQKNECFNDSKVGFQGHKTTDSVPFKPGSRSSTVDGKVDLDSTKANERNFEKVKLQAVIDKDQGGKTTDCVANCTRSKQKQNFSCREDQVAHVESEAPAFKRPRKGEKQDKMGADGGLVRKDQGSTFEEKEDLTNQERIILRSKTSVDIDLTYPAPEFCNFEKEKFVVGQIWALYDHTDGMPRFYALIRKVYGREFKLQLNWLESDPKSIAEMKWCEEELPVACGNFKLGKSFTSMDPDIFSHLMQWRKGVKRNSYAIHPLKGEVWALFKNWDIRWSSDPDNKRVYEFQIVEILKDFTEGAVVSVIRLVRITEYMALFVRAVDAEENVLEIHAKDVFSFSHRIPACRMSGTEGNRIPEGSLELDCACLPSNFAKILASVSLESFTTRTGNNLNSSSICNDQKLSQPTMENIVKPIEQNSQNRPRMSDFTSNGVTGGSEADHSRSDDSEFNIHSQNANSEDATVPSSSLSCEYPDSEFHDFARDKVIEKFDCGQIWAFYSEIDQLPKYYGRIRKVDLQNHKVQVRWLEPCFAVDEDDQGDAFKLLRSCGTFRSIKETFTMHSFDAFSHLVKAKSLVTKDHYSIFPNVGEIWALYKSWSASWSSSDFRNCEFEVVEISECDTSGIKALVLTQVSGYTSVFQRNPEGSESVRVIPFLECMKFSHRIPAYKLEKELGTRGCWELDPAAVPVQFLSPKS</sequence>
<keyword evidence="4" id="KW-1185">Reference proteome</keyword>
<feature type="region of interest" description="Disordered" evidence="1">
    <location>
        <begin position="253"/>
        <end position="276"/>
    </location>
</feature>
<feature type="compositionally biased region" description="Polar residues" evidence="1">
    <location>
        <begin position="652"/>
        <end position="668"/>
    </location>
</feature>
<feature type="domain" description="J" evidence="2">
    <location>
        <begin position="66"/>
        <end position="130"/>
    </location>
</feature>
<dbReference type="SUPFAM" id="SSF46565">
    <property type="entry name" value="Chaperone J-domain"/>
    <property type="match status" value="1"/>
</dbReference>
<proteinExistence type="predicted"/>
<dbReference type="PANTHER" id="PTHR47374:SF6">
    <property type="entry name" value="ENDOSOME ANTIGEN-LIKE PROTEIN, PUTATIVE (DUF3444)-RELATED"/>
    <property type="match status" value="1"/>
</dbReference>
<dbReference type="CDD" id="cd06257">
    <property type="entry name" value="DnaJ"/>
    <property type="match status" value="1"/>
</dbReference>
<evidence type="ECO:0000259" key="2">
    <source>
        <dbReference type="PROSITE" id="PS50076"/>
    </source>
</evidence>
<dbReference type="InterPro" id="IPR001623">
    <property type="entry name" value="DnaJ_domain"/>
</dbReference>
<dbReference type="Proteomes" id="UP000236161">
    <property type="component" value="Unassembled WGS sequence"/>
</dbReference>
<dbReference type="SMART" id="SM00271">
    <property type="entry name" value="DnaJ"/>
    <property type="match status" value="1"/>
</dbReference>
<dbReference type="PRINTS" id="PR00625">
    <property type="entry name" value="JDOMAIN"/>
</dbReference>
<dbReference type="AlphaFoldDB" id="A0A2I0AZ88"/>
<accession>A0A2I0AZ88</accession>
<dbReference type="PANTHER" id="PTHR47374">
    <property type="entry name" value="ENDOSOME ANTIGEN-LIKE PROTEIN, PUTATIVE (DUF3444)-RELATED"/>
    <property type="match status" value="1"/>
</dbReference>
<dbReference type="Pfam" id="PF00226">
    <property type="entry name" value="DnaJ"/>
    <property type="match status" value="1"/>
</dbReference>
<evidence type="ECO:0000313" key="3">
    <source>
        <dbReference type="EMBL" id="PKA60867.1"/>
    </source>
</evidence>
<dbReference type="STRING" id="1088818.A0A2I0AZ88"/>
<feature type="compositionally biased region" description="Polar residues" evidence="1">
    <location>
        <begin position="686"/>
        <end position="701"/>
    </location>
</feature>
<dbReference type="EMBL" id="KZ451935">
    <property type="protein sequence ID" value="PKA60867.1"/>
    <property type="molecule type" value="Genomic_DNA"/>
</dbReference>
<reference evidence="3 4" key="1">
    <citation type="journal article" date="2017" name="Nature">
        <title>The Apostasia genome and the evolution of orchids.</title>
        <authorList>
            <person name="Zhang G.Q."/>
            <person name="Liu K.W."/>
            <person name="Li Z."/>
            <person name="Lohaus R."/>
            <person name="Hsiao Y.Y."/>
            <person name="Niu S.C."/>
            <person name="Wang J.Y."/>
            <person name="Lin Y.C."/>
            <person name="Xu Q."/>
            <person name="Chen L.J."/>
            <person name="Yoshida K."/>
            <person name="Fujiwara S."/>
            <person name="Wang Z.W."/>
            <person name="Zhang Y.Q."/>
            <person name="Mitsuda N."/>
            <person name="Wang M."/>
            <person name="Liu G.H."/>
            <person name="Pecoraro L."/>
            <person name="Huang H.X."/>
            <person name="Xiao X.J."/>
            <person name="Lin M."/>
            <person name="Wu X.Y."/>
            <person name="Wu W.L."/>
            <person name="Chen Y.Y."/>
            <person name="Chang S.B."/>
            <person name="Sakamoto S."/>
            <person name="Ohme-Takagi M."/>
            <person name="Yagi M."/>
            <person name="Zeng S.J."/>
            <person name="Shen C.Y."/>
            <person name="Yeh C.M."/>
            <person name="Luo Y.B."/>
            <person name="Tsai W.C."/>
            <person name="Van de Peer Y."/>
            <person name="Liu Z.J."/>
        </authorList>
    </citation>
    <scope>NUCLEOTIDE SEQUENCE [LARGE SCALE GENOMIC DNA]</scope>
    <source>
        <strain evidence="4">cv. Shenzhen</strain>
        <tissue evidence="3">Stem</tissue>
    </source>
</reference>
<gene>
    <name evidence="3" type="primary">ATJ49</name>
    <name evidence="3" type="ORF">AXF42_Ash006502</name>
</gene>
<organism evidence="3 4">
    <name type="scientific">Apostasia shenzhenica</name>
    <dbReference type="NCBI Taxonomy" id="1088818"/>
    <lineage>
        <taxon>Eukaryota</taxon>
        <taxon>Viridiplantae</taxon>
        <taxon>Streptophyta</taxon>
        <taxon>Embryophyta</taxon>
        <taxon>Tracheophyta</taxon>
        <taxon>Spermatophyta</taxon>
        <taxon>Magnoliopsida</taxon>
        <taxon>Liliopsida</taxon>
        <taxon>Asparagales</taxon>
        <taxon>Orchidaceae</taxon>
        <taxon>Apostasioideae</taxon>
        <taxon>Apostasia</taxon>
    </lineage>
</organism>
<dbReference type="InterPro" id="IPR036869">
    <property type="entry name" value="J_dom_sf"/>
</dbReference>
<name>A0A2I0AZ88_9ASPA</name>
<dbReference type="OrthoDB" id="10250354at2759"/>
<dbReference type="PROSITE" id="PS50076">
    <property type="entry name" value="DNAJ_2"/>
    <property type="match status" value="1"/>
</dbReference>
<feature type="region of interest" description="Disordered" evidence="1">
    <location>
        <begin position="330"/>
        <end position="356"/>
    </location>
</feature>
<evidence type="ECO:0000313" key="4">
    <source>
        <dbReference type="Proteomes" id="UP000236161"/>
    </source>
</evidence>
<dbReference type="GO" id="GO:0005783">
    <property type="term" value="C:endoplasmic reticulum"/>
    <property type="evidence" value="ECO:0007669"/>
    <property type="project" value="UniProtKB-ARBA"/>
</dbReference>
<dbReference type="Gene3D" id="1.10.287.110">
    <property type="entry name" value="DnaJ domain"/>
    <property type="match status" value="1"/>
</dbReference>
<feature type="compositionally biased region" description="Basic and acidic residues" evidence="1">
    <location>
        <begin position="342"/>
        <end position="356"/>
    </location>
</feature>
<dbReference type="Pfam" id="PF11926">
    <property type="entry name" value="DUF3444"/>
    <property type="match status" value="2"/>
</dbReference>